<feature type="transmembrane region" description="Helical" evidence="12">
    <location>
        <begin position="96"/>
        <end position="117"/>
    </location>
</feature>
<dbReference type="Proteomes" id="UP000091926">
    <property type="component" value="Chromosome"/>
</dbReference>
<evidence type="ECO:0000256" key="10">
    <source>
        <dbReference type="ARBA" id="ARBA00023004"/>
    </source>
</evidence>
<keyword evidence="4 12" id="KW-1003">Cell membrane</keyword>
<evidence type="ECO:0000256" key="9">
    <source>
        <dbReference type="ARBA" id="ARBA00022989"/>
    </source>
</evidence>
<evidence type="ECO:0000256" key="3">
    <source>
        <dbReference type="ARBA" id="ARBA00022448"/>
    </source>
</evidence>
<dbReference type="PANTHER" id="PTHR30365">
    <property type="entry name" value="CYTOCHROME D UBIQUINOL OXIDASE"/>
    <property type="match status" value="1"/>
</dbReference>
<comment type="subcellular location">
    <subcellularLocation>
        <location evidence="12">Cell inner membrane</location>
    </subcellularLocation>
    <subcellularLocation>
        <location evidence="1">Cell membrane</location>
        <topology evidence="1">Multi-pass membrane protein</topology>
    </subcellularLocation>
</comment>
<dbReference type="PANTHER" id="PTHR30365:SF14">
    <property type="entry name" value="CYTOCHROME BD MENAQUINOL OXIDASE SUBUNIT I-RELATED"/>
    <property type="match status" value="1"/>
</dbReference>
<dbReference type="EMBL" id="CP016172">
    <property type="protein sequence ID" value="ANN79267.1"/>
    <property type="molecule type" value="Genomic_DNA"/>
</dbReference>
<feature type="transmembrane region" description="Helical" evidence="12">
    <location>
        <begin position="317"/>
        <end position="340"/>
    </location>
</feature>
<dbReference type="STRING" id="463014.BAU07_20995"/>
<dbReference type="Pfam" id="PF01654">
    <property type="entry name" value="Cyt_bd_oxida_I"/>
    <property type="match status" value="1"/>
</dbReference>
<dbReference type="PIRSF" id="PIRSF006446">
    <property type="entry name" value="Cyt_quinol_oxidase_1"/>
    <property type="match status" value="1"/>
</dbReference>
<evidence type="ECO:0000313" key="14">
    <source>
        <dbReference type="Proteomes" id="UP000091926"/>
    </source>
</evidence>
<keyword evidence="9 12" id="KW-1133">Transmembrane helix</keyword>
<dbReference type="GO" id="GO:0016682">
    <property type="term" value="F:oxidoreductase activity, acting on diphenols and related substances as donors, oxygen as acceptor"/>
    <property type="evidence" value="ECO:0007669"/>
    <property type="project" value="TreeGrafter"/>
</dbReference>
<dbReference type="GO" id="GO:0019646">
    <property type="term" value="P:aerobic electron transport chain"/>
    <property type="evidence" value="ECO:0007669"/>
    <property type="project" value="InterPro"/>
</dbReference>
<evidence type="ECO:0000256" key="5">
    <source>
        <dbReference type="ARBA" id="ARBA00022617"/>
    </source>
</evidence>
<evidence type="ECO:0000256" key="8">
    <source>
        <dbReference type="ARBA" id="ARBA00022982"/>
    </source>
</evidence>
<evidence type="ECO:0000256" key="6">
    <source>
        <dbReference type="ARBA" id="ARBA00022692"/>
    </source>
</evidence>
<feature type="transmembrane region" description="Helical" evidence="12">
    <location>
        <begin position="360"/>
        <end position="385"/>
    </location>
</feature>
<organism evidence="13 14">
    <name type="scientific">Bordetella flabilis</name>
    <dbReference type="NCBI Taxonomy" id="463014"/>
    <lineage>
        <taxon>Bacteria</taxon>
        <taxon>Pseudomonadati</taxon>
        <taxon>Pseudomonadota</taxon>
        <taxon>Betaproteobacteria</taxon>
        <taxon>Burkholderiales</taxon>
        <taxon>Alcaligenaceae</taxon>
        <taxon>Bordetella</taxon>
    </lineage>
</organism>
<keyword evidence="10 12" id="KW-0408">Iron</keyword>
<dbReference type="KEGG" id="bfz:BAU07_20995"/>
<keyword evidence="6 12" id="KW-0812">Transmembrane</keyword>
<feature type="transmembrane region" description="Helical" evidence="12">
    <location>
        <begin position="129"/>
        <end position="152"/>
    </location>
</feature>
<gene>
    <name evidence="13" type="ORF">BAU07_20995</name>
</gene>
<dbReference type="GO" id="GO:0070069">
    <property type="term" value="C:cytochrome complex"/>
    <property type="evidence" value="ECO:0007669"/>
    <property type="project" value="UniProtKB-UniRule"/>
</dbReference>
<protein>
    <submittedName>
        <fullName evidence="13">Transmembrane cytochrome oxidase</fullName>
    </submittedName>
</protein>
<dbReference type="GO" id="GO:0020037">
    <property type="term" value="F:heme binding"/>
    <property type="evidence" value="ECO:0007669"/>
    <property type="project" value="TreeGrafter"/>
</dbReference>
<proteinExistence type="inferred from homology"/>
<reference evidence="13 14" key="1">
    <citation type="submission" date="2016-06" db="EMBL/GenBank/DDBJ databases">
        <title>Complete genome sequences of Bordetella bronchialis and Bordetella flabilis.</title>
        <authorList>
            <person name="LiPuma J.J."/>
            <person name="Spilker T."/>
        </authorList>
    </citation>
    <scope>NUCLEOTIDE SEQUENCE [LARGE SCALE GENOMIC DNA]</scope>
    <source>
        <strain evidence="13 14">AU10664</strain>
    </source>
</reference>
<keyword evidence="11 12" id="KW-0472">Membrane</keyword>
<evidence type="ECO:0000256" key="2">
    <source>
        <dbReference type="ARBA" id="ARBA00009819"/>
    </source>
</evidence>
<keyword evidence="3 12" id="KW-0813">Transport</keyword>
<dbReference type="GO" id="GO:0005886">
    <property type="term" value="C:plasma membrane"/>
    <property type="evidence" value="ECO:0007669"/>
    <property type="project" value="UniProtKB-SubCell"/>
</dbReference>
<evidence type="ECO:0000256" key="7">
    <source>
        <dbReference type="ARBA" id="ARBA00022723"/>
    </source>
</evidence>
<feature type="transmembrane region" description="Helical" evidence="12">
    <location>
        <begin position="217"/>
        <end position="238"/>
    </location>
</feature>
<dbReference type="RefSeq" id="WP_066662010.1">
    <property type="nucleotide sequence ID" value="NZ_CBCSCL010000011.1"/>
</dbReference>
<keyword evidence="8 12" id="KW-0249">Electron transport</keyword>
<keyword evidence="7 12" id="KW-0479">Metal-binding</keyword>
<dbReference type="OrthoDB" id="8675262at2"/>
<feature type="transmembrane region" description="Helical" evidence="12">
    <location>
        <begin position="12"/>
        <end position="35"/>
    </location>
</feature>
<evidence type="ECO:0000256" key="11">
    <source>
        <dbReference type="ARBA" id="ARBA00023136"/>
    </source>
</evidence>
<evidence type="ECO:0000313" key="13">
    <source>
        <dbReference type="EMBL" id="ANN79267.1"/>
    </source>
</evidence>
<dbReference type="InterPro" id="IPR002585">
    <property type="entry name" value="Cyt-d_ubiquinol_oxidase_su_1"/>
</dbReference>
<name>A0A193GGT5_9BORD</name>
<evidence type="ECO:0000256" key="4">
    <source>
        <dbReference type="ARBA" id="ARBA00022475"/>
    </source>
</evidence>
<feature type="transmembrane region" description="Helical" evidence="12">
    <location>
        <begin position="405"/>
        <end position="424"/>
    </location>
</feature>
<keyword evidence="5 12" id="KW-0349">Heme</keyword>
<feature type="transmembrane region" description="Helical" evidence="12">
    <location>
        <begin position="55"/>
        <end position="76"/>
    </location>
</feature>
<feature type="transmembrane region" description="Helical" evidence="12">
    <location>
        <begin position="179"/>
        <end position="205"/>
    </location>
</feature>
<sequence>MNLPPLFLGRLQFTVCLTFLALFMALALALSWLLLYFKLRARSSGDAGWTAAYRFWVRIFALAFVLALAAGVPVLLQIGTLWSGLMDRIGNVAGPLLGFAVLSVFALKSCFLGVMLFGQRRVSEGVHTIAVFMVALGHLASAFWVLALVSWMQTPDGAVMVDARYQVYDWARVVFNPSLGWTLAVSVLTALLATAFMVMGITAWQALRRPLNDGERLGFRAALGLACVMVVALAPVGAGAGKMIAHYQPAKAAAAAAYWHQGDPPDLVLVGWPDAASATNRAAWTVDGAAARWLGRNVDGHFLALENYANMHPPVAITFWSLRIVILLVGLMAIAAWATLFKLRKRGFDPAFLPRRWLRILASMACSGGVLVVAVCTFTVVGLQPYAVNAAITQTEILGPVSPRALFYGTLGYAALYAVLLTAFMRMLFHAARYGVVPVRKMTGAVS</sequence>
<evidence type="ECO:0000256" key="12">
    <source>
        <dbReference type="PIRNR" id="PIRNR006446"/>
    </source>
</evidence>
<dbReference type="GO" id="GO:0009055">
    <property type="term" value="F:electron transfer activity"/>
    <property type="evidence" value="ECO:0007669"/>
    <property type="project" value="UniProtKB-UniRule"/>
</dbReference>
<keyword evidence="14" id="KW-1185">Reference proteome</keyword>
<accession>A0A193GGT5</accession>
<dbReference type="GO" id="GO:0046872">
    <property type="term" value="F:metal ion binding"/>
    <property type="evidence" value="ECO:0007669"/>
    <property type="project" value="UniProtKB-UniRule"/>
</dbReference>
<comment type="similarity">
    <text evidence="2 12">Belongs to the cytochrome ubiquinol oxidase subunit 1 family.</text>
</comment>
<dbReference type="AlphaFoldDB" id="A0A193GGT5"/>
<evidence type="ECO:0000256" key="1">
    <source>
        <dbReference type="ARBA" id="ARBA00004651"/>
    </source>
</evidence>